<gene>
    <name evidence="11" type="ORF">WJX81_006406</name>
</gene>
<name>A0AAW1R145_9CHLO</name>
<evidence type="ECO:0000256" key="8">
    <source>
        <dbReference type="ARBA" id="ARBA00046432"/>
    </source>
</evidence>
<dbReference type="Gene3D" id="2.160.10.10">
    <property type="entry name" value="Hexapeptide repeat proteins"/>
    <property type="match status" value="1"/>
</dbReference>
<comment type="subcellular location">
    <subcellularLocation>
        <location evidence="1">Cytoplasm</location>
        <location evidence="1">Cytosol</location>
    </subcellularLocation>
</comment>
<dbReference type="Gene3D" id="3.90.550.10">
    <property type="entry name" value="Spore Coat Polysaccharide Biosynthesis Protein SpsA, Chain A"/>
    <property type="match status" value="1"/>
</dbReference>
<evidence type="ECO:0000256" key="3">
    <source>
        <dbReference type="ARBA" id="ARBA00022490"/>
    </source>
</evidence>
<dbReference type="SUPFAM" id="SSF48371">
    <property type="entry name" value="ARM repeat"/>
    <property type="match status" value="1"/>
</dbReference>
<evidence type="ECO:0000256" key="7">
    <source>
        <dbReference type="ARBA" id="ARBA00044345"/>
    </source>
</evidence>
<dbReference type="AlphaFoldDB" id="A0AAW1R145"/>
<proteinExistence type="inferred from homology"/>
<dbReference type="Pfam" id="PF25084">
    <property type="entry name" value="LbH_EIF2B"/>
    <property type="match status" value="1"/>
</dbReference>
<dbReference type="Proteomes" id="UP001445335">
    <property type="component" value="Unassembled WGS sequence"/>
</dbReference>
<dbReference type="GO" id="GO:0031369">
    <property type="term" value="F:translation initiation factor binding"/>
    <property type="evidence" value="ECO:0007669"/>
    <property type="project" value="InterPro"/>
</dbReference>
<dbReference type="PANTHER" id="PTHR45887:SF1">
    <property type="entry name" value="TRANSLATION INITIATION FACTOR EIF-2B SUBUNIT EPSILON"/>
    <property type="match status" value="1"/>
</dbReference>
<reference evidence="11 12" key="1">
    <citation type="journal article" date="2024" name="Nat. Commun.">
        <title>Phylogenomics reveals the evolutionary origins of lichenization in chlorophyte algae.</title>
        <authorList>
            <person name="Puginier C."/>
            <person name="Libourel C."/>
            <person name="Otte J."/>
            <person name="Skaloud P."/>
            <person name="Haon M."/>
            <person name="Grisel S."/>
            <person name="Petersen M."/>
            <person name="Berrin J.G."/>
            <person name="Delaux P.M."/>
            <person name="Dal Grande F."/>
            <person name="Keller J."/>
        </authorList>
    </citation>
    <scope>NUCLEOTIDE SEQUENCE [LARGE SCALE GENOMIC DNA]</scope>
    <source>
        <strain evidence="11 12">SAG 245.80</strain>
    </source>
</reference>
<feature type="domain" description="W2" evidence="10">
    <location>
        <begin position="562"/>
        <end position="762"/>
    </location>
</feature>
<organism evidence="11 12">
    <name type="scientific">Elliptochloris bilobata</name>
    <dbReference type="NCBI Taxonomy" id="381761"/>
    <lineage>
        <taxon>Eukaryota</taxon>
        <taxon>Viridiplantae</taxon>
        <taxon>Chlorophyta</taxon>
        <taxon>core chlorophytes</taxon>
        <taxon>Trebouxiophyceae</taxon>
        <taxon>Trebouxiophyceae incertae sedis</taxon>
        <taxon>Elliptochloris clade</taxon>
        <taxon>Elliptochloris</taxon>
    </lineage>
</organism>
<dbReference type="SUPFAM" id="SSF53448">
    <property type="entry name" value="Nucleotide-diphospho-sugar transferases"/>
    <property type="match status" value="1"/>
</dbReference>
<dbReference type="InterPro" id="IPR016024">
    <property type="entry name" value="ARM-type_fold"/>
</dbReference>
<comment type="subunit">
    <text evidence="8">Component of the translation initiation factor 2B (eIF2B) complex which is a heterodecamer of two sets of five different subunits: alpha, beta, gamma, delta and epsilon. Subunits alpha, beta and delta comprise a regulatory subcomplex and subunits epsilon and gamma comprise a catalytic subcomplex. Within the complex, the hexameric regulatory complex resides at the center, with the two heterodimeric catalytic subcomplexes bound on opposite sides.</text>
</comment>
<evidence type="ECO:0000256" key="5">
    <source>
        <dbReference type="ARBA" id="ARBA00022917"/>
    </source>
</evidence>
<keyword evidence="3" id="KW-0963">Cytoplasm</keyword>
<comment type="caution">
    <text evidence="11">The sequence shown here is derived from an EMBL/GenBank/DDBJ whole genome shotgun (WGS) entry which is preliminary data.</text>
</comment>
<protein>
    <recommendedName>
        <fullName evidence="6">Translation initiation factor eIF2B subunit epsilon</fullName>
    </recommendedName>
    <alternativeName>
        <fullName evidence="7">eIF2B GDP-GTP exchange factor subunit epsilon</fullName>
    </alternativeName>
</protein>
<dbReference type="PANTHER" id="PTHR45887">
    <property type="entry name" value="TRANSLATION INITIATION FACTOR EIF-2B SUBUNIT EPSILON"/>
    <property type="match status" value="1"/>
</dbReference>
<dbReference type="Pfam" id="PF02020">
    <property type="entry name" value="W2"/>
    <property type="match status" value="1"/>
</dbReference>
<dbReference type="CDD" id="cd11558">
    <property type="entry name" value="W2_eIF2B_epsilon"/>
    <property type="match status" value="1"/>
</dbReference>
<dbReference type="InterPro" id="IPR056764">
    <property type="entry name" value="LbH_EIF2B3/5"/>
</dbReference>
<dbReference type="InterPro" id="IPR011004">
    <property type="entry name" value="Trimer_LpxA-like_sf"/>
</dbReference>
<evidence type="ECO:0000256" key="9">
    <source>
        <dbReference type="SAM" id="MobiDB-lite"/>
    </source>
</evidence>
<evidence type="ECO:0000313" key="12">
    <source>
        <dbReference type="Proteomes" id="UP001445335"/>
    </source>
</evidence>
<dbReference type="InterPro" id="IPR044123">
    <property type="entry name" value="W2_eIF2B_epsilon"/>
</dbReference>
<dbReference type="SMART" id="SM00515">
    <property type="entry name" value="eIF5C"/>
    <property type="match status" value="1"/>
</dbReference>
<keyword evidence="4" id="KW-0396">Initiation factor</keyword>
<dbReference type="Pfam" id="PF00483">
    <property type="entry name" value="NTP_transferase"/>
    <property type="match status" value="1"/>
</dbReference>
<evidence type="ECO:0000256" key="4">
    <source>
        <dbReference type="ARBA" id="ARBA00022540"/>
    </source>
</evidence>
<dbReference type="PROSITE" id="PS51363">
    <property type="entry name" value="W2"/>
    <property type="match status" value="1"/>
</dbReference>
<dbReference type="GO" id="GO:0003743">
    <property type="term" value="F:translation initiation factor activity"/>
    <property type="evidence" value="ECO:0007669"/>
    <property type="project" value="UniProtKB-KW"/>
</dbReference>
<evidence type="ECO:0000313" key="11">
    <source>
        <dbReference type="EMBL" id="KAK9827334.1"/>
    </source>
</evidence>
<evidence type="ECO:0000256" key="1">
    <source>
        <dbReference type="ARBA" id="ARBA00004514"/>
    </source>
</evidence>
<dbReference type="GO" id="GO:0005829">
    <property type="term" value="C:cytosol"/>
    <property type="evidence" value="ECO:0007669"/>
    <property type="project" value="UniProtKB-SubCell"/>
</dbReference>
<feature type="region of interest" description="Disordered" evidence="9">
    <location>
        <begin position="441"/>
        <end position="487"/>
    </location>
</feature>
<comment type="similarity">
    <text evidence="2">Belongs to the eIF-2B gamma/epsilon subunits family.</text>
</comment>
<dbReference type="InterPro" id="IPR005835">
    <property type="entry name" value="NTP_transferase_dom"/>
</dbReference>
<dbReference type="CDD" id="cd04197">
    <property type="entry name" value="eIF-2B_epsilon_N"/>
    <property type="match status" value="1"/>
</dbReference>
<dbReference type="InterPro" id="IPR051956">
    <property type="entry name" value="eIF2B_epsilon"/>
</dbReference>
<evidence type="ECO:0000256" key="2">
    <source>
        <dbReference type="ARBA" id="ARBA00007878"/>
    </source>
</evidence>
<dbReference type="Gene3D" id="1.25.40.180">
    <property type="match status" value="1"/>
</dbReference>
<dbReference type="SUPFAM" id="SSF51161">
    <property type="entry name" value="Trimeric LpxA-like enzymes"/>
    <property type="match status" value="1"/>
</dbReference>
<dbReference type="InterPro" id="IPR035543">
    <property type="entry name" value="eIF-2B_epsilon_N"/>
</dbReference>
<dbReference type="InterPro" id="IPR029044">
    <property type="entry name" value="Nucleotide-diphossugar_trans"/>
</dbReference>
<dbReference type="FunFam" id="3.90.550.10:FF:000106">
    <property type="entry name" value="Translation initiation factor eIF-2B subunit epsilon"/>
    <property type="match status" value="1"/>
</dbReference>
<accession>A0AAW1R145</accession>
<dbReference type="InterPro" id="IPR003307">
    <property type="entry name" value="W2_domain"/>
</dbReference>
<evidence type="ECO:0000259" key="10">
    <source>
        <dbReference type="PROSITE" id="PS51363"/>
    </source>
</evidence>
<dbReference type="GO" id="GO:0005851">
    <property type="term" value="C:eukaryotic translation initiation factor 2B complex"/>
    <property type="evidence" value="ECO:0007669"/>
    <property type="project" value="TreeGrafter"/>
</dbReference>
<dbReference type="GO" id="GO:0005085">
    <property type="term" value="F:guanyl-nucleotide exchange factor activity"/>
    <property type="evidence" value="ECO:0007669"/>
    <property type="project" value="InterPro"/>
</dbReference>
<sequence length="769" mass="83883">MPARVKTDTGLDAQPKEQLTAVVLADSFTQSFRPLTVERPKVLLPLVGVPLIEYTLEWLVSSGITEVVVFCCAHAEQVQQHLKRAGWLNQRNVSVQVVVELAMACTSAGDAFRSLDQKDLVKNTFVLVSGDVVVNMDLAAAYREHRERRQASPSAILTLVMKAGTSEAQRRRLGEGGLVVAVDARSQRLLRYEEQGTRGAAALDAHCWGERDAVEVRTDLVDTGIYLCEPDVLALFSDNWDYQNMRRDLMTGILSEEELGGKHLYVHELRRGYAARVNNPRTYDAVSRDVLCRWTFPFVPDTNVLPRTNVPSFRMARHGVYQEDGVQLARTATIVRDTAIGAGTVVEDGAMVEASVVGRGCRIGRGAHVRGAYLLDGAVVGAHACVLGALLANGVRVGDNAVVPPGAMLSFNVVVAAEHEVPEHARVSLCCQAQQATTLSDDELEYTSSSSPAQAGRGAMRGSEGSAEAHDHEADERPSQATLDAAHAAASGRPCSVAFDEDVVGRGGAGYLWPPPRRADGFVPRHSLAPPLPRGAAPDVAWEEGETASPVAAEDAGDAFANDPEAPFKREVSETFLRCAQLGFDQEYAGVEINGLKIAEDRSFADCARYILTSVMALCGPAPPRTREEYTSLFCAPPLPTSTSAGRADLAQRLQERLKKWAPLVQRFLKEDDDQVELLLTLEEFCSEEGVFEGSQEGGRHFATIFEKILEMLYDLDLVGEDAFQAWASEKAHAEEDERVYLGRAQAFLRWLREASEEDESESDSDDDS</sequence>
<feature type="compositionally biased region" description="Basic and acidic residues" evidence="9">
    <location>
        <begin position="467"/>
        <end position="478"/>
    </location>
</feature>
<keyword evidence="12" id="KW-1185">Reference proteome</keyword>
<keyword evidence="5" id="KW-0648">Protein biosynthesis</keyword>
<dbReference type="EMBL" id="JALJOU010000059">
    <property type="protein sequence ID" value="KAK9827334.1"/>
    <property type="molecule type" value="Genomic_DNA"/>
</dbReference>
<evidence type="ECO:0000256" key="6">
    <source>
        <dbReference type="ARBA" id="ARBA00044144"/>
    </source>
</evidence>